<dbReference type="Proteomes" id="UP000253472">
    <property type="component" value="Unassembled WGS sequence"/>
</dbReference>
<proteinExistence type="predicted"/>
<evidence type="ECO:0000313" key="2">
    <source>
        <dbReference type="EMBL" id="RCK60349.1"/>
    </source>
</evidence>
<gene>
    <name evidence="2" type="ORF">Cantr_08323</name>
</gene>
<name>A0A367Y402_9ASCO</name>
<dbReference type="AlphaFoldDB" id="A0A367Y402"/>
<dbReference type="OrthoDB" id="4025088at2759"/>
<accession>A0A367Y402</accession>
<evidence type="ECO:0008006" key="4">
    <source>
        <dbReference type="Google" id="ProtNLM"/>
    </source>
</evidence>
<keyword evidence="3" id="KW-1185">Reference proteome</keyword>
<dbReference type="STRING" id="5486.A0A367Y402"/>
<reference evidence="2 3" key="1">
    <citation type="submission" date="2018-06" db="EMBL/GenBank/DDBJ databases">
        <title>Whole genome sequencing of Candida tropicalis (genome annotated by CSBL at Korea University).</title>
        <authorList>
            <person name="Ahn J."/>
        </authorList>
    </citation>
    <scope>NUCLEOTIDE SEQUENCE [LARGE SCALE GENOMIC DNA]</scope>
    <source>
        <strain evidence="2 3">ATCC 20962</strain>
    </source>
</reference>
<dbReference type="EMBL" id="QLNQ01000026">
    <property type="protein sequence ID" value="RCK60349.1"/>
    <property type="molecule type" value="Genomic_DNA"/>
</dbReference>
<feature type="compositionally biased region" description="Low complexity" evidence="1">
    <location>
        <begin position="199"/>
        <end position="209"/>
    </location>
</feature>
<feature type="region of interest" description="Disordered" evidence="1">
    <location>
        <begin position="187"/>
        <end position="228"/>
    </location>
</feature>
<sequence length="228" mass="26329">MTISIQDIPNILLDPSKISYLQELLFLSSQDAPTDEQDIKLLNTLELFTFGDYDDYVKYKDSYVELDEMLLVKLIKLTIISINTDYINQVVSFDKVRQEYGINVREVYPIIIELGFQNLVNVQIDDVHNVLVVREKKVLRDVYNDEDYSLRVLNEEEDLGDTRLVRLSKLKLQAWINEKLIPVKNDFESRIVPPPPPSAATAGSTSRSSNSQDYRAENTRKRKTPDNV</sequence>
<comment type="caution">
    <text evidence="2">The sequence shown here is derived from an EMBL/GenBank/DDBJ whole genome shotgun (WGS) entry which is preliminary data.</text>
</comment>
<evidence type="ECO:0000313" key="3">
    <source>
        <dbReference type="Proteomes" id="UP000253472"/>
    </source>
</evidence>
<evidence type="ECO:0000256" key="1">
    <source>
        <dbReference type="SAM" id="MobiDB-lite"/>
    </source>
</evidence>
<organism evidence="2 3">
    <name type="scientific">Candida viswanathii</name>
    <dbReference type="NCBI Taxonomy" id="5486"/>
    <lineage>
        <taxon>Eukaryota</taxon>
        <taxon>Fungi</taxon>
        <taxon>Dikarya</taxon>
        <taxon>Ascomycota</taxon>
        <taxon>Saccharomycotina</taxon>
        <taxon>Pichiomycetes</taxon>
        <taxon>Debaryomycetaceae</taxon>
        <taxon>Candida/Lodderomyces clade</taxon>
        <taxon>Candida</taxon>
    </lineage>
</organism>
<protein>
    <recommendedName>
        <fullName evidence="4">COP9 signalosome complex subunit 7</fullName>
    </recommendedName>
</protein>